<evidence type="ECO:0000256" key="6">
    <source>
        <dbReference type="PROSITE-ProRule" id="PRU00169"/>
    </source>
</evidence>
<feature type="transmembrane region" description="Helical" evidence="8">
    <location>
        <begin position="22"/>
        <end position="43"/>
    </location>
</feature>
<dbReference type="PANTHER" id="PTHR43047:SF72">
    <property type="entry name" value="OSMOSENSING HISTIDINE PROTEIN KINASE SLN1"/>
    <property type="match status" value="1"/>
</dbReference>
<dbReference type="Gene3D" id="3.30.450.20">
    <property type="entry name" value="PAS domain"/>
    <property type="match status" value="1"/>
</dbReference>
<dbReference type="GO" id="GO:0005886">
    <property type="term" value="C:plasma membrane"/>
    <property type="evidence" value="ECO:0007669"/>
    <property type="project" value="TreeGrafter"/>
</dbReference>
<evidence type="ECO:0000313" key="13">
    <source>
        <dbReference type="Proteomes" id="UP000007013"/>
    </source>
</evidence>
<evidence type="ECO:0000259" key="9">
    <source>
        <dbReference type="PROSITE" id="PS50109"/>
    </source>
</evidence>
<feature type="transmembrane region" description="Helical" evidence="8">
    <location>
        <begin position="234"/>
        <end position="252"/>
    </location>
</feature>
<organism evidence="12 13">
    <name type="scientific">Opitutus terrae (strain DSM 11246 / JCM 15787 / PB90-1)</name>
    <dbReference type="NCBI Taxonomy" id="452637"/>
    <lineage>
        <taxon>Bacteria</taxon>
        <taxon>Pseudomonadati</taxon>
        <taxon>Verrucomicrobiota</taxon>
        <taxon>Opitutia</taxon>
        <taxon>Opitutales</taxon>
        <taxon>Opitutaceae</taxon>
        <taxon>Opitutus</taxon>
    </lineage>
</organism>
<dbReference type="PROSITE" id="PS50112">
    <property type="entry name" value="PAS"/>
    <property type="match status" value="1"/>
</dbReference>
<evidence type="ECO:0000256" key="5">
    <source>
        <dbReference type="ARBA" id="ARBA00022777"/>
    </source>
</evidence>
<dbReference type="HOGENOM" id="CLU_349454_0_0_0"/>
<dbReference type="Pfam" id="PF00989">
    <property type="entry name" value="PAS"/>
    <property type="match status" value="1"/>
</dbReference>
<dbReference type="KEGG" id="ote:Oter_2933"/>
<keyword evidence="8" id="KW-0472">Membrane</keyword>
<gene>
    <name evidence="12" type="ordered locus">Oter_2933</name>
</gene>
<dbReference type="Gene3D" id="3.40.50.2300">
    <property type="match status" value="1"/>
</dbReference>
<evidence type="ECO:0000256" key="1">
    <source>
        <dbReference type="ARBA" id="ARBA00000085"/>
    </source>
</evidence>
<keyword evidence="4 12" id="KW-0808">Transferase</keyword>
<dbReference type="Gene3D" id="1.10.287.130">
    <property type="match status" value="1"/>
</dbReference>
<keyword evidence="8" id="KW-1133">Transmembrane helix</keyword>
<dbReference type="RefSeq" id="WP_012375749.1">
    <property type="nucleotide sequence ID" value="NC_010571.1"/>
</dbReference>
<name>B1ZY68_OPITP</name>
<dbReference type="InterPro" id="IPR005467">
    <property type="entry name" value="His_kinase_dom"/>
</dbReference>
<accession>B1ZY68</accession>
<feature type="modified residue" description="4-aspartylphosphate" evidence="6">
    <location>
        <position position="727"/>
    </location>
</feature>
<reference evidence="12 13" key="1">
    <citation type="journal article" date="2011" name="J. Bacteriol.">
        <title>Genome sequence of the verrucomicrobium Opitutus terrae PB90-1, an abundant inhabitant of rice paddy soil ecosystems.</title>
        <authorList>
            <person name="van Passel M.W."/>
            <person name="Kant R."/>
            <person name="Palva A."/>
            <person name="Copeland A."/>
            <person name="Lucas S."/>
            <person name="Lapidus A."/>
            <person name="Glavina del Rio T."/>
            <person name="Pitluck S."/>
            <person name="Goltsman E."/>
            <person name="Clum A."/>
            <person name="Sun H."/>
            <person name="Schmutz J."/>
            <person name="Larimer F.W."/>
            <person name="Land M.L."/>
            <person name="Hauser L."/>
            <person name="Kyrpides N."/>
            <person name="Mikhailova N."/>
            <person name="Richardson P.P."/>
            <person name="Janssen P.H."/>
            <person name="de Vos W.M."/>
            <person name="Smidt H."/>
        </authorList>
    </citation>
    <scope>NUCLEOTIDE SEQUENCE [LARGE SCALE GENOMIC DNA]</scope>
    <source>
        <strain evidence="13">DSM 11246 / JCM 15787 / PB90-1</strain>
    </source>
</reference>
<feature type="transmembrane region" description="Helical" evidence="8">
    <location>
        <begin position="272"/>
        <end position="290"/>
    </location>
</feature>
<feature type="transmembrane region" description="Helical" evidence="8">
    <location>
        <begin position="134"/>
        <end position="154"/>
    </location>
</feature>
<dbReference type="eggNOG" id="COG5002">
    <property type="taxonomic scope" value="Bacteria"/>
</dbReference>
<keyword evidence="3 6" id="KW-0597">Phosphoprotein</keyword>
<keyword evidence="13" id="KW-1185">Reference proteome</keyword>
<dbReference type="InterPro" id="IPR001789">
    <property type="entry name" value="Sig_transdc_resp-reg_receiver"/>
</dbReference>
<keyword evidence="8" id="KW-0812">Transmembrane</keyword>
<feature type="transmembrane region" description="Helical" evidence="8">
    <location>
        <begin position="194"/>
        <end position="213"/>
    </location>
</feature>
<comment type="catalytic activity">
    <reaction evidence="1">
        <text>ATP + protein L-histidine = ADP + protein N-phospho-L-histidine.</text>
        <dbReference type="EC" id="2.7.13.3"/>
    </reaction>
</comment>
<dbReference type="STRING" id="452637.Oter_2933"/>
<feature type="transmembrane region" description="Helical" evidence="8">
    <location>
        <begin position="92"/>
        <end position="114"/>
    </location>
</feature>
<dbReference type="PANTHER" id="PTHR43047">
    <property type="entry name" value="TWO-COMPONENT HISTIDINE PROTEIN KINASE"/>
    <property type="match status" value="1"/>
</dbReference>
<feature type="domain" description="Response regulatory" evidence="10">
    <location>
        <begin position="678"/>
        <end position="791"/>
    </location>
</feature>
<dbReference type="SUPFAM" id="SSF47384">
    <property type="entry name" value="Homodimeric domain of signal transducing histidine kinase"/>
    <property type="match status" value="1"/>
</dbReference>
<dbReference type="InterPro" id="IPR036097">
    <property type="entry name" value="HisK_dim/P_sf"/>
</dbReference>
<dbReference type="InterPro" id="IPR011006">
    <property type="entry name" value="CheY-like_superfamily"/>
</dbReference>
<evidence type="ECO:0000256" key="4">
    <source>
        <dbReference type="ARBA" id="ARBA00022679"/>
    </source>
</evidence>
<evidence type="ECO:0000256" key="3">
    <source>
        <dbReference type="ARBA" id="ARBA00022553"/>
    </source>
</evidence>
<dbReference type="InterPro" id="IPR003594">
    <property type="entry name" value="HATPase_dom"/>
</dbReference>
<dbReference type="EMBL" id="CP001032">
    <property type="protein sequence ID" value="ACB76214.1"/>
    <property type="molecule type" value="Genomic_DNA"/>
</dbReference>
<dbReference type="InterPro" id="IPR004358">
    <property type="entry name" value="Sig_transdc_His_kin-like_C"/>
</dbReference>
<evidence type="ECO:0000259" key="10">
    <source>
        <dbReference type="PROSITE" id="PS50110"/>
    </source>
</evidence>
<dbReference type="Pfam" id="PF02518">
    <property type="entry name" value="HATPase_c"/>
    <property type="match status" value="1"/>
</dbReference>
<evidence type="ECO:0000256" key="2">
    <source>
        <dbReference type="ARBA" id="ARBA00012438"/>
    </source>
</evidence>
<evidence type="ECO:0000256" key="7">
    <source>
        <dbReference type="SAM" id="Coils"/>
    </source>
</evidence>
<dbReference type="CDD" id="cd00082">
    <property type="entry name" value="HisKA"/>
    <property type="match status" value="1"/>
</dbReference>
<dbReference type="InterPro" id="IPR035965">
    <property type="entry name" value="PAS-like_dom_sf"/>
</dbReference>
<dbReference type="InterPro" id="IPR013767">
    <property type="entry name" value="PAS_fold"/>
</dbReference>
<evidence type="ECO:0000256" key="8">
    <source>
        <dbReference type="SAM" id="Phobius"/>
    </source>
</evidence>
<dbReference type="Proteomes" id="UP000007013">
    <property type="component" value="Chromosome"/>
</dbReference>
<feature type="domain" description="Histidine kinase" evidence="9">
    <location>
        <begin position="441"/>
        <end position="657"/>
    </location>
</feature>
<dbReference type="SUPFAM" id="SSF52172">
    <property type="entry name" value="CheY-like"/>
    <property type="match status" value="1"/>
</dbReference>
<dbReference type="SUPFAM" id="SSF55785">
    <property type="entry name" value="PYP-like sensor domain (PAS domain)"/>
    <property type="match status" value="1"/>
</dbReference>
<sequence length="806" mass="86475">MPDAAVKVYPVPGLPARASQRAAYAAALVVLAAGGMGLTGWIVGSDSLKSISPGGVTMKANSAVGLVLVGTSLLLQLGGVGRVVVWTAKAAAAVAALLGGLTLVEHLTGVSFGIDQWLFTELPGAPGTTAPGRMGPPASICFLLGGLALALLDAPERRQRLLAQLFALVVCCIGVVPIIGYLYGMDRLYAVPKYTGTALPTAVALFALGLGLVCGRPNVGVMRILCSPDPGGLMARRFLLPALLLPFLSAWIRTYGESRGWFDAEIGRAGSVLFLSLCSMLLILIGARLVSALERKRKAAEQQREELNARTNQILDNINDGFFAIDGAGRLTHVNRQAEELWGRGRADLIGQALPEDSLGPPALDLGAHAEALRDRKPRHYEVFAEPLGRWFDVSLYPEETGGLACFFRDITHRKSVEAALVQAKDEAERANRAKSDFLATLSHELRTPLAPVMLTLPYVETHPELPAELRSHVESIRRNVELEIRLISDLLDLTRVERGKLQLEKTEVDLHGVLHSVVEICREAESVPITLELAATRHYVHGDPARLHQVFWNLLTNAQKFTDRSGRIMVLTRQAEGHAISVSVTDTGVGLTPELRSRLFVAFEQGESKSARQKGGLGLGLAICRKILEMHAGTITAWSEGTGRGATFTVVLPTSPRVATPPAEDGAEPPPASEGLRVLLVEDHQPTLEAMARVLRALGHQVTAVSTAGEARVAAGRDDCNFLISDLGLPDGSGLDIMMDLRERFEGHAIALSGYGMEADVLAAKNAGFTEHLTKPARIALLRTTIDRLCSERPGARRREGSEVA</sequence>
<feature type="domain" description="PAS" evidence="11">
    <location>
        <begin position="307"/>
        <end position="361"/>
    </location>
</feature>
<dbReference type="GO" id="GO:0000155">
    <property type="term" value="F:phosphorelay sensor kinase activity"/>
    <property type="evidence" value="ECO:0007669"/>
    <property type="project" value="InterPro"/>
</dbReference>
<dbReference type="CDD" id="cd00130">
    <property type="entry name" value="PAS"/>
    <property type="match status" value="1"/>
</dbReference>
<dbReference type="Pfam" id="PF00512">
    <property type="entry name" value="HisKA"/>
    <property type="match status" value="1"/>
</dbReference>
<dbReference type="InterPro" id="IPR000014">
    <property type="entry name" value="PAS"/>
</dbReference>
<feature type="transmembrane region" description="Helical" evidence="8">
    <location>
        <begin position="63"/>
        <end position="85"/>
    </location>
</feature>
<keyword evidence="5 12" id="KW-0418">Kinase</keyword>
<dbReference type="SMART" id="SM00388">
    <property type="entry name" value="HisKA"/>
    <property type="match status" value="1"/>
</dbReference>
<dbReference type="Pfam" id="PF00072">
    <property type="entry name" value="Response_reg"/>
    <property type="match status" value="1"/>
</dbReference>
<dbReference type="OrthoDB" id="9768069at2"/>
<dbReference type="Gene3D" id="3.30.565.10">
    <property type="entry name" value="Histidine kinase-like ATPase, C-terminal domain"/>
    <property type="match status" value="1"/>
</dbReference>
<evidence type="ECO:0000259" key="11">
    <source>
        <dbReference type="PROSITE" id="PS50112"/>
    </source>
</evidence>
<dbReference type="GO" id="GO:0006355">
    <property type="term" value="P:regulation of DNA-templated transcription"/>
    <property type="evidence" value="ECO:0007669"/>
    <property type="project" value="InterPro"/>
</dbReference>
<dbReference type="SMART" id="SM00387">
    <property type="entry name" value="HATPase_c"/>
    <property type="match status" value="1"/>
</dbReference>
<dbReference type="InterPro" id="IPR003661">
    <property type="entry name" value="HisK_dim/P_dom"/>
</dbReference>
<dbReference type="PROSITE" id="PS50109">
    <property type="entry name" value="HIS_KIN"/>
    <property type="match status" value="1"/>
</dbReference>
<dbReference type="InterPro" id="IPR036890">
    <property type="entry name" value="HATPase_C_sf"/>
</dbReference>
<dbReference type="PROSITE" id="PS50110">
    <property type="entry name" value="RESPONSE_REGULATORY"/>
    <property type="match status" value="1"/>
</dbReference>
<dbReference type="SMART" id="SM00448">
    <property type="entry name" value="REC"/>
    <property type="match status" value="1"/>
</dbReference>
<dbReference type="AlphaFoldDB" id="B1ZY68"/>
<dbReference type="NCBIfam" id="TIGR00229">
    <property type="entry name" value="sensory_box"/>
    <property type="match status" value="1"/>
</dbReference>
<dbReference type="EC" id="2.7.13.3" evidence="2"/>
<proteinExistence type="predicted"/>
<dbReference type="eggNOG" id="COG0745">
    <property type="taxonomic scope" value="Bacteria"/>
</dbReference>
<feature type="coiled-coil region" evidence="7">
    <location>
        <begin position="290"/>
        <end position="317"/>
    </location>
</feature>
<protein>
    <recommendedName>
        <fullName evidence="2">histidine kinase</fullName>
        <ecNumber evidence="2">2.7.13.3</ecNumber>
    </recommendedName>
</protein>
<keyword evidence="7" id="KW-0175">Coiled coil</keyword>
<dbReference type="SMART" id="SM00091">
    <property type="entry name" value="PAS"/>
    <property type="match status" value="1"/>
</dbReference>
<feature type="transmembrane region" description="Helical" evidence="8">
    <location>
        <begin position="161"/>
        <end position="182"/>
    </location>
</feature>
<dbReference type="GO" id="GO:0009927">
    <property type="term" value="F:histidine phosphotransfer kinase activity"/>
    <property type="evidence" value="ECO:0007669"/>
    <property type="project" value="TreeGrafter"/>
</dbReference>
<dbReference type="PRINTS" id="PR00344">
    <property type="entry name" value="BCTRLSENSOR"/>
</dbReference>
<dbReference type="SUPFAM" id="SSF55874">
    <property type="entry name" value="ATPase domain of HSP90 chaperone/DNA topoisomerase II/histidine kinase"/>
    <property type="match status" value="1"/>
</dbReference>
<evidence type="ECO:0000313" key="12">
    <source>
        <dbReference type="EMBL" id="ACB76214.1"/>
    </source>
</evidence>